<dbReference type="STRING" id="221109.gene:10732694"/>
<dbReference type="SUPFAM" id="SSF56112">
    <property type="entry name" value="Protein kinase-like (PK-like)"/>
    <property type="match status" value="1"/>
</dbReference>
<dbReference type="Pfam" id="PF01636">
    <property type="entry name" value="APH"/>
    <property type="match status" value="1"/>
</dbReference>
<sequence>MSDLTESIKVWVLEYFPKGSFITNINCLKGSTTSTLVGITIEHPDKTESQVVLKQYNKPEAVGKSEAITSVENEANSLIVANSLRGNSPKLIGTDKYGDISEYPLLLMSKLPGAVDLHPDSISTWIEKLAITLVEIHQNDIKDFSSKHFRYQQSDDLNIPVWSQYPEVWKALIEIAKQPEPMYDPIFIHRDFHPVNVLWQDGEVAGVVDWTNGCIGHAGIDLGHCRWNLAMIFGVEEADIFLQYYIKQAGNRFKYDMYWDNVSLMDVLMDHPSVYPGWAAFGRREITKEIIMDRMDRYAISLFNKVY</sequence>
<keyword evidence="3" id="KW-1185">Reference proteome</keyword>
<dbReference type="InterPro" id="IPR002575">
    <property type="entry name" value="Aminoglycoside_PTrfase"/>
</dbReference>
<dbReference type="EMBL" id="BA000028">
    <property type="protein sequence ID" value="BAC12447.1"/>
    <property type="molecule type" value="Genomic_DNA"/>
</dbReference>
<reference evidence="2 3" key="2">
    <citation type="journal article" date="2002" name="Nucleic Acids Res.">
        <title>Genome sequence of Oceanobacillus iheyensis isolated from the Iheya Ridge and its unexpected adaptive capabilities to extreme environments.</title>
        <authorList>
            <person name="Takami H."/>
            <person name="Takaki Y."/>
            <person name="Uchiyama I."/>
        </authorList>
    </citation>
    <scope>NUCLEOTIDE SEQUENCE [LARGE SCALE GENOMIC DNA]</scope>
    <source>
        <strain evidence="3">DSM 14371 / CIP 107618 / JCM 11309 / KCTC 3954 / HTE831</strain>
    </source>
</reference>
<name>Q8ESX5_OCEIH</name>
<accession>Q8ESX5</accession>
<dbReference type="OrthoDB" id="9800774at2"/>
<dbReference type="KEGG" id="oih:OB0491"/>
<dbReference type="AlphaFoldDB" id="Q8ESX5"/>
<gene>
    <name evidence="2" type="ordered locus">OB0491</name>
</gene>
<evidence type="ECO:0000259" key="1">
    <source>
        <dbReference type="Pfam" id="PF01636"/>
    </source>
</evidence>
<dbReference type="Gene3D" id="3.90.1200.10">
    <property type="match status" value="1"/>
</dbReference>
<dbReference type="Proteomes" id="UP000000822">
    <property type="component" value="Chromosome"/>
</dbReference>
<feature type="domain" description="Aminoglycoside phosphotransferase" evidence="1">
    <location>
        <begin position="50"/>
        <end position="248"/>
    </location>
</feature>
<dbReference type="eggNOG" id="COG3173">
    <property type="taxonomic scope" value="Bacteria"/>
</dbReference>
<evidence type="ECO:0000313" key="2">
    <source>
        <dbReference type="EMBL" id="BAC12447.1"/>
    </source>
</evidence>
<dbReference type="HOGENOM" id="CLU_079051_0_0_9"/>
<dbReference type="PANTHER" id="PTHR21310">
    <property type="entry name" value="AMINOGLYCOSIDE PHOSPHOTRANSFERASE-RELATED-RELATED"/>
    <property type="match status" value="1"/>
</dbReference>
<protein>
    <recommendedName>
        <fullName evidence="1">Aminoglycoside phosphotransferase domain-containing protein</fullName>
    </recommendedName>
</protein>
<reference evidence="2 3" key="1">
    <citation type="journal article" date="2001" name="FEMS Microbiol. Lett.">
        <title>Oceanobacillus iheyensis gen. nov., sp. nov., a deep-sea extremely halotolerant and alkaliphilic species isolated from a depth of 1050 m on the Iheya Ridge.</title>
        <authorList>
            <person name="Lu J."/>
            <person name="Nogi Y."/>
            <person name="Takami H."/>
        </authorList>
    </citation>
    <scope>NUCLEOTIDE SEQUENCE [LARGE SCALE GENOMIC DNA]</scope>
    <source>
        <strain evidence="3">DSM 14371 / CIP 107618 / JCM 11309 / KCTC 3954 / HTE831</strain>
    </source>
</reference>
<dbReference type="InterPro" id="IPR051678">
    <property type="entry name" value="AGP_Transferase"/>
</dbReference>
<dbReference type="RefSeq" id="WP_011064895.1">
    <property type="nucleotide sequence ID" value="NC_004193.1"/>
</dbReference>
<proteinExistence type="predicted"/>
<organism evidence="2 3">
    <name type="scientific">Oceanobacillus iheyensis (strain DSM 14371 / CIP 107618 / JCM 11309 / KCTC 3954 / HTE831)</name>
    <dbReference type="NCBI Taxonomy" id="221109"/>
    <lineage>
        <taxon>Bacteria</taxon>
        <taxon>Bacillati</taxon>
        <taxon>Bacillota</taxon>
        <taxon>Bacilli</taxon>
        <taxon>Bacillales</taxon>
        <taxon>Bacillaceae</taxon>
        <taxon>Oceanobacillus</taxon>
    </lineage>
</organism>
<dbReference type="InterPro" id="IPR011009">
    <property type="entry name" value="Kinase-like_dom_sf"/>
</dbReference>
<evidence type="ECO:0000313" key="3">
    <source>
        <dbReference type="Proteomes" id="UP000000822"/>
    </source>
</evidence>